<sequence length="340" mass="37529">MTNIINNRKLEHIDIICEDPDINRQGNFFDNWQLMHRALPEIALEDVDPSVTFLGKKLSFPLLISSMTGGDHELLKKINRNLAIAAEKTGVAMAVGSQRIMFSSPEAINSFDLRQYAPHTVLLANLGAVQLNYGFGIKEALEAVQILEADGLFLHLNPLQEAIQPEGNTNFSNLGEKIATLAKEMNVPILLKEVGCGMSPADIELGLEAGIRYFDVAGHGGTSWSRIEQYRNLQSNLGLLFQDWGISTPLALEMARPYLSRAQLIASGGLRNGLDIVKSIIMGASMGGFAAIFLQPAMTSIDTVISIIERLKEEFITSMFLLGAKRFEDLHLKNELLRHK</sequence>
<evidence type="ECO:0000256" key="2">
    <source>
        <dbReference type="ARBA" id="ARBA00022490"/>
    </source>
</evidence>
<evidence type="ECO:0000256" key="7">
    <source>
        <dbReference type="ARBA" id="ARBA00022857"/>
    </source>
</evidence>
<evidence type="ECO:0000256" key="8">
    <source>
        <dbReference type="ARBA" id="ARBA00023229"/>
    </source>
</evidence>
<feature type="domain" description="FMN-dependent dehydrogenase" evidence="12">
    <location>
        <begin position="176"/>
        <end position="331"/>
    </location>
</feature>
<evidence type="ECO:0000256" key="4">
    <source>
        <dbReference type="ARBA" id="ARBA00022643"/>
    </source>
</evidence>
<evidence type="ECO:0000256" key="6">
    <source>
        <dbReference type="ARBA" id="ARBA00022842"/>
    </source>
</evidence>
<comment type="cofactor">
    <cofactor evidence="11">
        <name>NADPH</name>
        <dbReference type="ChEBI" id="CHEBI:57783"/>
    </cofactor>
</comment>
<keyword evidence="2 11" id="KW-0963">Cytoplasm</keyword>
<comment type="catalytic activity">
    <reaction evidence="11">
        <text>isopentenyl diphosphate = dimethylallyl diphosphate</text>
        <dbReference type="Rhea" id="RHEA:23284"/>
        <dbReference type="ChEBI" id="CHEBI:57623"/>
        <dbReference type="ChEBI" id="CHEBI:128769"/>
        <dbReference type="EC" id="5.3.3.2"/>
    </reaction>
</comment>
<dbReference type="PIRSF" id="PIRSF003314">
    <property type="entry name" value="IPP_isomerase"/>
    <property type="match status" value="1"/>
</dbReference>
<proteinExistence type="inferred from homology"/>
<name>L0EV40_LIBCB</name>
<comment type="function">
    <text evidence="11">Involved in the biosynthesis of isoprenoids. Catalyzes the 1,3-allylic rearrangement of the homoallylic substrate isopentenyl (IPP) to its allylic isomer, dimethylallyl diphosphate (DMAPP).</text>
</comment>
<dbReference type="eggNOG" id="COG1304">
    <property type="taxonomic scope" value="Bacteria"/>
</dbReference>
<evidence type="ECO:0000256" key="11">
    <source>
        <dbReference type="HAMAP-Rule" id="MF_00354"/>
    </source>
</evidence>
<evidence type="ECO:0000256" key="9">
    <source>
        <dbReference type="ARBA" id="ARBA00023235"/>
    </source>
</evidence>
<evidence type="ECO:0000259" key="12">
    <source>
        <dbReference type="Pfam" id="PF01070"/>
    </source>
</evidence>
<feature type="binding site" evidence="11">
    <location>
        <position position="192"/>
    </location>
    <ligand>
        <name>FMN</name>
        <dbReference type="ChEBI" id="CHEBI:58210"/>
    </ligand>
</feature>
<evidence type="ECO:0000313" key="13">
    <source>
        <dbReference type="EMBL" id="AGA64715.1"/>
    </source>
</evidence>
<feature type="binding site" evidence="11">
    <location>
        <position position="161"/>
    </location>
    <ligand>
        <name>Mg(2+)</name>
        <dbReference type="ChEBI" id="CHEBI:18420"/>
    </ligand>
</feature>
<comment type="cofactor">
    <cofactor evidence="1 11">
        <name>FMN</name>
        <dbReference type="ChEBI" id="CHEBI:58210"/>
    </cofactor>
</comment>
<dbReference type="PANTHER" id="PTHR43665">
    <property type="entry name" value="ISOPENTENYL-DIPHOSPHATE DELTA-ISOMERASE"/>
    <property type="match status" value="1"/>
</dbReference>
<feature type="binding site" evidence="11">
    <location>
        <position position="65"/>
    </location>
    <ligand>
        <name>FMN</name>
        <dbReference type="ChEBI" id="CHEBI:58210"/>
    </ligand>
</feature>
<dbReference type="Proteomes" id="UP000010799">
    <property type="component" value="Chromosome"/>
</dbReference>
<organism evidence="13 14">
    <name type="scientific">Liberibacter crescens (strain BT-1)</name>
    <dbReference type="NCBI Taxonomy" id="1215343"/>
    <lineage>
        <taxon>Bacteria</taxon>
        <taxon>Pseudomonadati</taxon>
        <taxon>Pseudomonadota</taxon>
        <taxon>Alphaproteobacteria</taxon>
        <taxon>Hyphomicrobiales</taxon>
        <taxon>Rhizobiaceae</taxon>
        <taxon>Liberibacter</taxon>
    </lineage>
</organism>
<feature type="binding site" evidence="11">
    <location>
        <begin position="290"/>
        <end position="291"/>
    </location>
    <ligand>
        <name>FMN</name>
        <dbReference type="ChEBI" id="CHEBI:58210"/>
    </ligand>
</feature>
<accession>L0EV40</accession>
<comment type="similarity">
    <text evidence="11">Belongs to the IPP isomerase type 2 family.</text>
</comment>
<keyword evidence="5 11" id="KW-0479">Metal-binding</keyword>
<feature type="binding site" evidence="11">
    <location>
        <position position="125"/>
    </location>
    <ligand>
        <name>FMN</name>
        <dbReference type="ChEBI" id="CHEBI:58210"/>
    </ligand>
</feature>
<dbReference type="InterPro" id="IPR000262">
    <property type="entry name" value="FMN-dep_DH"/>
</dbReference>
<dbReference type="PANTHER" id="PTHR43665:SF1">
    <property type="entry name" value="ISOPENTENYL-DIPHOSPHATE DELTA-ISOMERASE"/>
    <property type="match status" value="1"/>
</dbReference>
<dbReference type="CDD" id="cd02811">
    <property type="entry name" value="IDI-2_FMN"/>
    <property type="match status" value="1"/>
</dbReference>
<comment type="subunit">
    <text evidence="10 11">Homooctamer. Dimer of tetramers.</text>
</comment>
<dbReference type="RefSeq" id="WP_015273142.1">
    <property type="nucleotide sequence ID" value="NC_019907.1"/>
</dbReference>
<evidence type="ECO:0000256" key="10">
    <source>
        <dbReference type="ARBA" id="ARBA00025810"/>
    </source>
</evidence>
<protein>
    <recommendedName>
        <fullName evidence="11">Isopentenyl-diphosphate delta-isomerase</fullName>
        <shortName evidence="11">IPP isomerase</shortName>
        <ecNumber evidence="11">5.3.3.2</ecNumber>
    </recommendedName>
    <alternativeName>
        <fullName evidence="11">Isopentenyl diphosphate:dimethylallyl diphosphate isomerase</fullName>
    </alternativeName>
    <alternativeName>
        <fullName evidence="11">Isopentenyl pyrophosphate isomerase</fullName>
    </alternativeName>
    <alternativeName>
        <fullName evidence="11">Type 2 isopentenyl diphosphate isomerase</fullName>
        <shortName evidence="11">IDI-2</shortName>
    </alternativeName>
</protein>
<comment type="cofactor">
    <cofactor evidence="11">
        <name>Mg(2+)</name>
        <dbReference type="ChEBI" id="CHEBI:18420"/>
    </cofactor>
</comment>
<keyword evidence="6 11" id="KW-0460">Magnesium</keyword>
<feature type="domain" description="FMN-dependent dehydrogenase" evidence="12">
    <location>
        <begin position="24"/>
        <end position="98"/>
    </location>
</feature>
<dbReference type="GO" id="GO:0010181">
    <property type="term" value="F:FMN binding"/>
    <property type="evidence" value="ECO:0007669"/>
    <property type="project" value="UniProtKB-UniRule"/>
</dbReference>
<dbReference type="HOGENOM" id="CLU_065515_1_0_5"/>
<keyword evidence="8 11" id="KW-0414">Isoprene biosynthesis</keyword>
<keyword evidence="3 11" id="KW-0285">Flavoprotein</keyword>
<dbReference type="KEGG" id="lcc:B488_07230"/>
<dbReference type="HAMAP" id="MF_00354">
    <property type="entry name" value="Idi_2"/>
    <property type="match status" value="1"/>
</dbReference>
<dbReference type="Gene3D" id="3.20.20.70">
    <property type="entry name" value="Aldolase class I"/>
    <property type="match status" value="1"/>
</dbReference>
<feature type="binding site" evidence="11">
    <location>
        <begin position="8"/>
        <end position="9"/>
    </location>
    <ligand>
        <name>substrate</name>
    </ligand>
</feature>
<dbReference type="GO" id="GO:0016491">
    <property type="term" value="F:oxidoreductase activity"/>
    <property type="evidence" value="ECO:0007669"/>
    <property type="project" value="InterPro"/>
</dbReference>
<dbReference type="SUPFAM" id="SSF51395">
    <property type="entry name" value="FMN-linked oxidoreductases"/>
    <property type="match status" value="1"/>
</dbReference>
<feature type="binding site" evidence="11">
    <location>
        <begin position="97"/>
        <end position="99"/>
    </location>
    <ligand>
        <name>substrate</name>
    </ligand>
</feature>
<dbReference type="GO" id="GO:0008299">
    <property type="term" value="P:isoprenoid biosynthetic process"/>
    <property type="evidence" value="ECO:0007669"/>
    <property type="project" value="UniProtKB-UniRule"/>
</dbReference>
<dbReference type="GO" id="GO:0000287">
    <property type="term" value="F:magnesium ion binding"/>
    <property type="evidence" value="ECO:0007669"/>
    <property type="project" value="UniProtKB-UniRule"/>
</dbReference>
<feature type="binding site" evidence="11">
    <location>
        <position position="222"/>
    </location>
    <ligand>
        <name>FMN</name>
        <dbReference type="ChEBI" id="CHEBI:58210"/>
    </ligand>
</feature>
<dbReference type="GO" id="GO:0005737">
    <property type="term" value="C:cytoplasm"/>
    <property type="evidence" value="ECO:0007669"/>
    <property type="project" value="UniProtKB-SubCell"/>
</dbReference>
<evidence type="ECO:0000256" key="5">
    <source>
        <dbReference type="ARBA" id="ARBA00022723"/>
    </source>
</evidence>
<dbReference type="GO" id="GO:0070402">
    <property type="term" value="F:NADPH binding"/>
    <property type="evidence" value="ECO:0007669"/>
    <property type="project" value="UniProtKB-UniRule"/>
</dbReference>
<feature type="binding site" evidence="11">
    <location>
        <begin position="66"/>
        <end position="68"/>
    </location>
    <ligand>
        <name>FMN</name>
        <dbReference type="ChEBI" id="CHEBI:58210"/>
    </ligand>
</feature>
<dbReference type="EMBL" id="CP003789">
    <property type="protein sequence ID" value="AGA64715.1"/>
    <property type="molecule type" value="Genomic_DNA"/>
</dbReference>
<evidence type="ECO:0000256" key="3">
    <source>
        <dbReference type="ARBA" id="ARBA00022630"/>
    </source>
</evidence>
<dbReference type="InterPro" id="IPR013785">
    <property type="entry name" value="Aldolase_TIM"/>
</dbReference>
<dbReference type="NCBIfam" id="TIGR02151">
    <property type="entry name" value="IPP_isom_2"/>
    <property type="match status" value="1"/>
</dbReference>
<dbReference type="Pfam" id="PF01070">
    <property type="entry name" value="FMN_dh"/>
    <property type="match status" value="2"/>
</dbReference>
<feature type="binding site" evidence="11">
    <location>
        <position position="97"/>
    </location>
    <ligand>
        <name>FMN</name>
        <dbReference type="ChEBI" id="CHEBI:58210"/>
    </ligand>
</feature>
<feature type="binding site" evidence="11">
    <location>
        <begin position="269"/>
        <end position="271"/>
    </location>
    <ligand>
        <name>FMN</name>
        <dbReference type="ChEBI" id="CHEBI:58210"/>
    </ligand>
</feature>
<comment type="caution">
    <text evidence="11">Lacks conserved residue(s) required for the propagation of feature annotation.</text>
</comment>
<dbReference type="EC" id="5.3.3.2" evidence="11"/>
<comment type="subcellular location">
    <subcellularLocation>
        <location evidence="11">Cytoplasm</location>
    </subcellularLocation>
</comment>
<dbReference type="GO" id="GO:0004452">
    <property type="term" value="F:isopentenyl-diphosphate delta-isomerase activity"/>
    <property type="evidence" value="ECO:0007669"/>
    <property type="project" value="UniProtKB-UniRule"/>
</dbReference>
<feature type="binding site" evidence="11">
    <location>
        <position position="160"/>
    </location>
    <ligand>
        <name>substrate</name>
    </ligand>
</feature>
<gene>
    <name evidence="11" type="primary">fni</name>
    <name evidence="13" type="ordered locus">B488_07230</name>
</gene>
<dbReference type="PATRIC" id="fig|1215343.11.peg.745"/>
<keyword evidence="4 11" id="KW-0288">FMN</keyword>
<keyword evidence="14" id="KW-1185">Reference proteome</keyword>
<evidence type="ECO:0000256" key="1">
    <source>
        <dbReference type="ARBA" id="ARBA00001917"/>
    </source>
</evidence>
<dbReference type="AlphaFoldDB" id="L0EV40"/>
<dbReference type="STRING" id="1215343.B488_07230"/>
<keyword evidence="7 11" id="KW-0521">NADP</keyword>
<evidence type="ECO:0000313" key="14">
    <source>
        <dbReference type="Proteomes" id="UP000010799"/>
    </source>
</evidence>
<reference evidence="13 14" key="1">
    <citation type="journal article" date="2012" name="Stand. Genomic Sci.">
        <title>Complete genome sequence of Liberibacter crescens BT-1.</title>
        <authorList>
            <person name="Leonard M.T."/>
            <person name="Fagen J.R."/>
            <person name="Davis-Richardson A.G."/>
            <person name="Davis M.J."/>
            <person name="Triplett E.W."/>
        </authorList>
    </citation>
    <scope>NUCLEOTIDE SEQUENCE [LARGE SCALE GENOMIC DNA]</scope>
    <source>
        <strain evidence="13 14">BT-1</strain>
    </source>
</reference>
<dbReference type="InterPro" id="IPR011179">
    <property type="entry name" value="IPdP_isomerase"/>
</dbReference>
<keyword evidence="9 11" id="KW-0413">Isomerase</keyword>